<dbReference type="PANTHER" id="PTHR33594:SF1">
    <property type="entry name" value="HD_PDEASE DOMAIN-CONTAINING PROTEIN"/>
    <property type="match status" value="1"/>
</dbReference>
<keyword evidence="3" id="KW-1185">Reference proteome</keyword>
<dbReference type="CDD" id="cd00077">
    <property type="entry name" value="HDc"/>
    <property type="match status" value="1"/>
</dbReference>
<evidence type="ECO:0000259" key="1">
    <source>
        <dbReference type="PROSITE" id="PS51831"/>
    </source>
</evidence>
<dbReference type="Gene3D" id="1.10.472.50">
    <property type="entry name" value="HD-domain/PDEase-like"/>
    <property type="match status" value="1"/>
</dbReference>
<dbReference type="SUPFAM" id="SSF109604">
    <property type="entry name" value="HD-domain/PDEase-like"/>
    <property type="match status" value="1"/>
</dbReference>
<dbReference type="GO" id="GO:0016787">
    <property type="term" value="F:hydrolase activity"/>
    <property type="evidence" value="ECO:0007669"/>
    <property type="project" value="UniProtKB-KW"/>
</dbReference>
<dbReference type="RefSeq" id="WP_015614396.1">
    <property type="nucleotide sequence ID" value="NC_021182.1"/>
</dbReference>
<sequence length="219" mass="25445">MDRELIIERTKEFVKSKLYGEETGHDWWHTYRVWRNAIKIGEKEQADMLIVELSALLHDVADYKFYNGDTDISSKVVSEWLESNNVQEEVISKACDVIENISFKGANVKSQISTKECMVVQDADRLDAIGAIGISRVFAFGGAVKREIYNPDISVQKYDTFEQYKNSINTSTSINHFYEKLLLIKNLMNTDMGKSIAENRHRYMEEYLNKFMNEWEGIE</sequence>
<dbReference type="eggNOG" id="COG1418">
    <property type="taxonomic scope" value="Bacteria"/>
</dbReference>
<name>R4K0J0_CLOPA</name>
<protein>
    <submittedName>
        <fullName evidence="2">Putative HD superfamily hydrolase</fullName>
    </submittedName>
</protein>
<dbReference type="KEGG" id="cpas:Clopa_1065"/>
<dbReference type="HOGENOM" id="CLU_036524_2_2_9"/>
<dbReference type="Pfam" id="PF01966">
    <property type="entry name" value="HD"/>
    <property type="match status" value="1"/>
</dbReference>
<evidence type="ECO:0000313" key="2">
    <source>
        <dbReference type="EMBL" id="AGK96073.1"/>
    </source>
</evidence>
<dbReference type="PANTHER" id="PTHR33594">
    <property type="entry name" value="SUPERFAMILY HYDROLASE, PUTATIVE (AFU_ORTHOLOGUE AFUA_1G03035)-RELATED"/>
    <property type="match status" value="1"/>
</dbReference>
<dbReference type="OrthoDB" id="9797344at2"/>
<organism evidence="2 3">
    <name type="scientific">Clostridium pasteurianum BC1</name>
    <dbReference type="NCBI Taxonomy" id="86416"/>
    <lineage>
        <taxon>Bacteria</taxon>
        <taxon>Bacillati</taxon>
        <taxon>Bacillota</taxon>
        <taxon>Clostridia</taxon>
        <taxon>Eubacteriales</taxon>
        <taxon>Clostridiaceae</taxon>
        <taxon>Clostridium</taxon>
    </lineage>
</organism>
<gene>
    <name evidence="2" type="ORF">Clopa_1065</name>
</gene>
<accession>R4K0J0</accession>
<dbReference type="InterPro" id="IPR003607">
    <property type="entry name" value="HD/PDEase_dom"/>
</dbReference>
<proteinExistence type="predicted"/>
<keyword evidence="2" id="KW-0378">Hydrolase</keyword>
<reference evidence="2 3" key="1">
    <citation type="submission" date="2012-01" db="EMBL/GenBank/DDBJ databases">
        <title>Complete sequence of chromosome of Clostridium pasteurianum BC1.</title>
        <authorList>
            <consortium name="US DOE Joint Genome Institute"/>
            <person name="Lucas S."/>
            <person name="Han J."/>
            <person name="Lapidus A."/>
            <person name="Cheng J.-F."/>
            <person name="Goodwin L."/>
            <person name="Pitluck S."/>
            <person name="Peters L."/>
            <person name="Mikhailova N."/>
            <person name="Teshima H."/>
            <person name="Detter J.C."/>
            <person name="Han C."/>
            <person name="Tapia R."/>
            <person name="Land M."/>
            <person name="Hauser L."/>
            <person name="Kyrpides N."/>
            <person name="Ivanova N."/>
            <person name="Pagani I."/>
            <person name="Dunn J."/>
            <person name="Taghavi S."/>
            <person name="Francis A."/>
            <person name="van der Lelie D."/>
            <person name="Woyke T."/>
        </authorList>
    </citation>
    <scope>NUCLEOTIDE SEQUENCE [LARGE SCALE GENOMIC DNA]</scope>
    <source>
        <strain evidence="2 3">BC1</strain>
    </source>
</reference>
<dbReference type="Proteomes" id="UP000013523">
    <property type="component" value="Chromosome"/>
</dbReference>
<dbReference type="PROSITE" id="PS51831">
    <property type="entry name" value="HD"/>
    <property type="match status" value="1"/>
</dbReference>
<evidence type="ECO:0000313" key="3">
    <source>
        <dbReference type="Proteomes" id="UP000013523"/>
    </source>
</evidence>
<feature type="domain" description="HD" evidence="1">
    <location>
        <begin position="26"/>
        <end position="129"/>
    </location>
</feature>
<dbReference type="InterPro" id="IPR006674">
    <property type="entry name" value="HD_domain"/>
</dbReference>
<dbReference type="PATRIC" id="fig|86416.3.peg.1059"/>
<dbReference type="Gene3D" id="1.20.58.1910">
    <property type="match status" value="1"/>
</dbReference>
<dbReference type="SMART" id="SM00471">
    <property type="entry name" value="HDc"/>
    <property type="match status" value="1"/>
</dbReference>
<dbReference type="EMBL" id="CP003261">
    <property type="protein sequence ID" value="AGK96073.1"/>
    <property type="molecule type" value="Genomic_DNA"/>
</dbReference>
<dbReference type="STRING" id="86416.Clopa_1065"/>
<dbReference type="AlphaFoldDB" id="R4K0J0"/>